<gene>
    <name evidence="1" type="ORF">TQ35_004175</name>
</gene>
<proteinExistence type="predicted"/>
<protein>
    <submittedName>
        <fullName evidence="1">Uncharacterized protein</fullName>
    </submittedName>
</protein>
<accession>A0AAE3FL17</accession>
<dbReference type="AlphaFoldDB" id="A0AAE3FL17"/>
<name>A0AAE3FL17_9CREN</name>
<reference evidence="1" key="1">
    <citation type="submission" date="2022-05" db="EMBL/GenBank/DDBJ databases">
        <title>Metagenome Sequencing of an Archaeal-Dominated Microbial Community from a Hot Spring at the Los Azufres Geothermal Field, Mexico.</title>
        <authorList>
            <person name="Marin-Paredes R."/>
            <person name="Martinez-Romero E."/>
            <person name="Servin-Garciduenas L.E."/>
        </authorList>
    </citation>
    <scope>NUCLEOTIDE SEQUENCE</scope>
    <source>
        <strain evidence="1">AZ1-454</strain>
    </source>
</reference>
<dbReference type="EMBL" id="JZWS02000002">
    <property type="protein sequence ID" value="MCL7343754.1"/>
    <property type="molecule type" value="Genomic_DNA"/>
</dbReference>
<comment type="caution">
    <text evidence="1">The sequence shown here is derived from an EMBL/GenBank/DDBJ whole genome shotgun (WGS) entry which is preliminary data.</text>
</comment>
<evidence type="ECO:0000313" key="1">
    <source>
        <dbReference type="EMBL" id="MCL7343754.1"/>
    </source>
</evidence>
<sequence length="116" mass="13691">MKGKTREKSTSNIRKGRESISAFKEELRSMTFEPFYGENIKSIVTRITSKIQSLAEDYGYDIEFPKKAEMEIDGNIYYFNYTLKVKTRTSTKKIILQVQYIMYEEENWVGMITDVK</sequence>
<organism evidence="1">
    <name type="scientific">Candidatus Aramenus sulfurataquae</name>
    <dbReference type="NCBI Taxonomy" id="1326980"/>
    <lineage>
        <taxon>Archaea</taxon>
        <taxon>Thermoproteota</taxon>
        <taxon>Thermoprotei</taxon>
        <taxon>Sulfolobales</taxon>
        <taxon>Sulfolobaceae</taxon>
        <taxon>Candidatus Aramenus</taxon>
    </lineage>
</organism>